<dbReference type="PANTHER" id="PTHR45138">
    <property type="entry name" value="REGULATORY COMPONENTS OF SENSORY TRANSDUCTION SYSTEM"/>
    <property type="match status" value="1"/>
</dbReference>
<keyword evidence="4" id="KW-0812">Transmembrane</keyword>
<feature type="transmembrane region" description="Helical" evidence="4">
    <location>
        <begin position="155"/>
        <end position="175"/>
    </location>
</feature>
<dbReference type="Pfam" id="PF00990">
    <property type="entry name" value="GGDEF"/>
    <property type="match status" value="1"/>
</dbReference>
<feature type="transmembrane region" description="Helical" evidence="4">
    <location>
        <begin position="98"/>
        <end position="118"/>
    </location>
</feature>
<feature type="transmembrane region" description="Helical" evidence="4">
    <location>
        <begin position="74"/>
        <end position="92"/>
    </location>
</feature>
<dbReference type="AlphaFoldDB" id="A0A240UQY1"/>
<dbReference type="Gene3D" id="3.30.70.270">
    <property type="match status" value="1"/>
</dbReference>
<dbReference type="CDD" id="cd01949">
    <property type="entry name" value="GGDEF"/>
    <property type="match status" value="1"/>
</dbReference>
<dbReference type="EMBL" id="CP021358">
    <property type="protein sequence ID" value="ART63439.1"/>
    <property type="molecule type" value="Genomic_DNA"/>
</dbReference>
<feature type="transmembrane region" description="Helical" evidence="4">
    <location>
        <begin position="208"/>
        <end position="227"/>
    </location>
</feature>
<organism evidence="6 7">
    <name type="scientific">Kushneria marisflavi</name>
    <dbReference type="NCBI Taxonomy" id="157779"/>
    <lineage>
        <taxon>Bacteria</taxon>
        <taxon>Pseudomonadati</taxon>
        <taxon>Pseudomonadota</taxon>
        <taxon>Gammaproteobacteria</taxon>
        <taxon>Oceanospirillales</taxon>
        <taxon>Halomonadaceae</taxon>
        <taxon>Kushneria</taxon>
    </lineage>
</organism>
<dbReference type="PROSITE" id="PS50887">
    <property type="entry name" value="GGDEF"/>
    <property type="match status" value="1"/>
</dbReference>
<dbReference type="InterPro" id="IPR050469">
    <property type="entry name" value="Diguanylate_Cyclase"/>
</dbReference>
<proteinExistence type="predicted"/>
<evidence type="ECO:0000259" key="5">
    <source>
        <dbReference type="PROSITE" id="PS50887"/>
    </source>
</evidence>
<dbReference type="PANTHER" id="PTHR45138:SF9">
    <property type="entry name" value="DIGUANYLATE CYCLASE DGCM-RELATED"/>
    <property type="match status" value="1"/>
</dbReference>
<feature type="transmembrane region" description="Helical" evidence="4">
    <location>
        <begin position="182"/>
        <end position="202"/>
    </location>
</feature>
<evidence type="ECO:0000313" key="6">
    <source>
        <dbReference type="EMBL" id="ART63439.1"/>
    </source>
</evidence>
<accession>A0A240UQY1</accession>
<name>A0A240UQY1_9GAMM</name>
<dbReference type="NCBIfam" id="TIGR00254">
    <property type="entry name" value="GGDEF"/>
    <property type="match status" value="1"/>
</dbReference>
<feature type="domain" description="GGDEF" evidence="5">
    <location>
        <begin position="288"/>
        <end position="423"/>
    </location>
</feature>
<evidence type="ECO:0000313" key="7">
    <source>
        <dbReference type="Proteomes" id="UP000194457"/>
    </source>
</evidence>
<dbReference type="Proteomes" id="UP000194457">
    <property type="component" value="Chromosome"/>
</dbReference>
<dbReference type="GO" id="GO:0043709">
    <property type="term" value="P:cell adhesion involved in single-species biofilm formation"/>
    <property type="evidence" value="ECO:0007669"/>
    <property type="project" value="TreeGrafter"/>
</dbReference>
<feature type="transmembrane region" description="Helical" evidence="4">
    <location>
        <begin position="130"/>
        <end position="149"/>
    </location>
</feature>
<keyword evidence="4" id="KW-0472">Membrane</keyword>
<dbReference type="GO" id="GO:0052621">
    <property type="term" value="F:diguanylate cyclase activity"/>
    <property type="evidence" value="ECO:0007669"/>
    <property type="project" value="UniProtKB-EC"/>
</dbReference>
<dbReference type="FunFam" id="3.30.70.270:FF:000001">
    <property type="entry name" value="Diguanylate cyclase domain protein"/>
    <property type="match status" value="1"/>
</dbReference>
<evidence type="ECO:0000256" key="2">
    <source>
        <dbReference type="ARBA" id="ARBA00012528"/>
    </source>
</evidence>
<dbReference type="InterPro" id="IPR000160">
    <property type="entry name" value="GGDEF_dom"/>
</dbReference>
<protein>
    <recommendedName>
        <fullName evidence="2">diguanylate cyclase</fullName>
        <ecNumber evidence="2">2.7.7.65</ecNumber>
    </recommendedName>
</protein>
<comment type="cofactor">
    <cofactor evidence="1">
        <name>Mg(2+)</name>
        <dbReference type="ChEBI" id="CHEBI:18420"/>
    </cofactor>
</comment>
<keyword evidence="7" id="KW-1185">Reference proteome</keyword>
<dbReference type="InterPro" id="IPR029787">
    <property type="entry name" value="Nucleotide_cyclase"/>
</dbReference>
<dbReference type="GO" id="GO:1902201">
    <property type="term" value="P:negative regulation of bacterial-type flagellum-dependent cell motility"/>
    <property type="evidence" value="ECO:0007669"/>
    <property type="project" value="TreeGrafter"/>
</dbReference>
<dbReference type="GO" id="GO:0005886">
    <property type="term" value="C:plasma membrane"/>
    <property type="evidence" value="ECO:0007669"/>
    <property type="project" value="TreeGrafter"/>
</dbReference>
<dbReference type="KEGG" id="kma:B9H00_10510"/>
<reference evidence="6 7" key="1">
    <citation type="submission" date="2017-05" db="EMBL/GenBank/DDBJ databases">
        <authorList>
            <person name="Song R."/>
            <person name="Chenine A.L."/>
            <person name="Ruprecht R.M."/>
        </authorList>
    </citation>
    <scope>NUCLEOTIDE SEQUENCE [LARGE SCALE GENOMIC DNA]</scope>
    <source>
        <strain evidence="6">SW32</strain>
    </source>
</reference>
<evidence type="ECO:0000256" key="1">
    <source>
        <dbReference type="ARBA" id="ARBA00001946"/>
    </source>
</evidence>
<dbReference type="SMART" id="SM00267">
    <property type="entry name" value="GGDEF"/>
    <property type="match status" value="1"/>
</dbReference>
<gene>
    <name evidence="6" type="ORF">B9H00_10510</name>
</gene>
<dbReference type="EC" id="2.7.7.65" evidence="2"/>
<comment type="catalytic activity">
    <reaction evidence="3">
        <text>2 GTP = 3',3'-c-di-GMP + 2 diphosphate</text>
        <dbReference type="Rhea" id="RHEA:24898"/>
        <dbReference type="ChEBI" id="CHEBI:33019"/>
        <dbReference type="ChEBI" id="CHEBI:37565"/>
        <dbReference type="ChEBI" id="CHEBI:58805"/>
        <dbReference type="EC" id="2.7.7.65"/>
    </reaction>
</comment>
<evidence type="ECO:0000256" key="4">
    <source>
        <dbReference type="SAM" id="Phobius"/>
    </source>
</evidence>
<keyword evidence="4" id="KW-1133">Transmembrane helix</keyword>
<dbReference type="SUPFAM" id="SSF55073">
    <property type="entry name" value="Nucleotide cyclase"/>
    <property type="match status" value="1"/>
</dbReference>
<sequence length="438" mass="47954">MEGWRALIGSGKAFNRRRPVPRTMETTMQDDATELDQALEGGGQLDRVSIPPELSRAFADATLTVRRRALSKSVVIGLGFYEAFALGDAFAVPDRLELALTFRFAIILPLGLMVVCWLRRTRCALILQQVVACGFHLVVVALLALLVVLSDSVNALGFVFASYALLMFMVISMALPLSLVAVLATFVVLIQAVAIAHGPLMYPALELHNLMIAIVIIGPATFANRALENDRRRHFLLMERERYRQRLLAEQRDMLARLAALDPLTELANRRGFHAGIAGDLDRLAPGSLVAMAMIDIDHFKTYNDHYGHGAGDEALRRVARALREAARPIGRVGRMGGEEFAVFIPGITGHELVLYAERLRASVQRQALVHHHSATASVMTISVGVALGCPETSDIEALFETADAALYRAKAAGRNRVSIEDLTRPDMGACRERPDTG</sequence>
<evidence type="ECO:0000256" key="3">
    <source>
        <dbReference type="ARBA" id="ARBA00034247"/>
    </source>
</evidence>
<dbReference type="InterPro" id="IPR043128">
    <property type="entry name" value="Rev_trsase/Diguanyl_cyclase"/>
</dbReference>